<name>A0A4R2L2R7_9FIRM</name>
<dbReference type="Proteomes" id="UP000294919">
    <property type="component" value="Unassembled WGS sequence"/>
</dbReference>
<dbReference type="OrthoDB" id="2084441at2"/>
<dbReference type="RefSeq" id="WP_132244113.1">
    <property type="nucleotide sequence ID" value="NZ_SLWV01000007.1"/>
</dbReference>
<dbReference type="AlphaFoldDB" id="A0A4R2L2R7"/>
<keyword evidence="1" id="KW-0175">Coiled coil</keyword>
<reference evidence="2 3" key="1">
    <citation type="submission" date="2019-03" db="EMBL/GenBank/DDBJ databases">
        <title>Genomic Encyclopedia of Type Strains, Phase IV (KMG-IV): sequencing the most valuable type-strain genomes for metagenomic binning, comparative biology and taxonomic classification.</title>
        <authorList>
            <person name="Goeker M."/>
        </authorList>
    </citation>
    <scope>NUCLEOTIDE SEQUENCE [LARGE SCALE GENOMIC DNA]</scope>
    <source>
        <strain evidence="2 3">DSM 102940</strain>
    </source>
</reference>
<organism evidence="2 3">
    <name type="scientific">Marinisporobacter balticus</name>
    <dbReference type="NCBI Taxonomy" id="2018667"/>
    <lineage>
        <taxon>Bacteria</taxon>
        <taxon>Bacillati</taxon>
        <taxon>Bacillota</taxon>
        <taxon>Clostridia</taxon>
        <taxon>Peptostreptococcales</taxon>
        <taxon>Thermotaleaceae</taxon>
        <taxon>Marinisporobacter</taxon>
    </lineage>
</organism>
<evidence type="ECO:0000313" key="3">
    <source>
        <dbReference type="Proteomes" id="UP000294919"/>
    </source>
</evidence>
<evidence type="ECO:0000313" key="2">
    <source>
        <dbReference type="EMBL" id="TCO76858.1"/>
    </source>
</evidence>
<feature type="coiled-coil region" evidence="1">
    <location>
        <begin position="54"/>
        <end position="81"/>
    </location>
</feature>
<proteinExistence type="predicted"/>
<dbReference type="EMBL" id="SLWV01000007">
    <property type="protein sequence ID" value="TCO76858.1"/>
    <property type="molecule type" value="Genomic_DNA"/>
</dbReference>
<gene>
    <name evidence="2" type="ORF">EV214_10714</name>
</gene>
<evidence type="ECO:0000256" key="1">
    <source>
        <dbReference type="SAM" id="Coils"/>
    </source>
</evidence>
<accession>A0A4R2L2R7</accession>
<sequence>MSFFNLPPEQFTLLAYLVGALLAQNLDSDEQNSLGNFVEAVGQAILTIAAQEQLQQSQNNNAQMCEEVALIKKQIELLERKLKR</sequence>
<keyword evidence="3" id="KW-1185">Reference proteome</keyword>
<comment type="caution">
    <text evidence="2">The sequence shown here is derived from an EMBL/GenBank/DDBJ whole genome shotgun (WGS) entry which is preliminary data.</text>
</comment>
<protein>
    <submittedName>
        <fullName evidence="2">Uncharacterized protein</fullName>
    </submittedName>
</protein>